<dbReference type="Gene3D" id="3.90.550.10">
    <property type="entry name" value="Spore Coat Polysaccharide Biosynthesis Protein SpsA, Chain A"/>
    <property type="match status" value="1"/>
</dbReference>
<proteinExistence type="predicted"/>
<evidence type="ECO:0000259" key="1">
    <source>
        <dbReference type="Pfam" id="PF00535"/>
    </source>
</evidence>
<evidence type="ECO:0000313" key="2">
    <source>
        <dbReference type="EMBL" id="SOE61697.1"/>
    </source>
</evidence>
<dbReference type="OrthoDB" id="9786172at2"/>
<dbReference type="GO" id="GO:0016758">
    <property type="term" value="F:hexosyltransferase activity"/>
    <property type="evidence" value="ECO:0007669"/>
    <property type="project" value="UniProtKB-ARBA"/>
</dbReference>
<comment type="caution">
    <text evidence="2">The sequence shown here is derived from an EMBL/GenBank/DDBJ whole genome shotgun (WGS) entry which is preliminary data.</text>
</comment>
<name>A0A7Z7I4E5_9BURK</name>
<dbReference type="InterPro" id="IPR001173">
    <property type="entry name" value="Glyco_trans_2-like"/>
</dbReference>
<dbReference type="EMBL" id="OCSU01000001">
    <property type="protein sequence ID" value="SOE61697.1"/>
    <property type="molecule type" value="Genomic_DNA"/>
</dbReference>
<dbReference type="CDD" id="cd00761">
    <property type="entry name" value="Glyco_tranf_GTA_type"/>
    <property type="match status" value="1"/>
</dbReference>
<keyword evidence="2" id="KW-0808">Transferase</keyword>
<feature type="domain" description="Glycosyltransferase 2-like" evidence="1">
    <location>
        <begin position="6"/>
        <end position="118"/>
    </location>
</feature>
<keyword evidence="3" id="KW-1185">Reference proteome</keyword>
<dbReference type="Pfam" id="PF00535">
    <property type="entry name" value="Glycos_transf_2"/>
    <property type="match status" value="1"/>
</dbReference>
<protein>
    <submittedName>
        <fullName evidence="2">Glycosyltransferase involved in cell wall bisynthesis</fullName>
    </submittedName>
</protein>
<dbReference type="SUPFAM" id="SSF53448">
    <property type="entry name" value="Nucleotide-diphospho-sugar transferases"/>
    <property type="match status" value="1"/>
</dbReference>
<dbReference type="Proteomes" id="UP000219522">
    <property type="component" value="Unassembled WGS sequence"/>
</dbReference>
<dbReference type="InterPro" id="IPR029044">
    <property type="entry name" value="Nucleotide-diphossugar_trans"/>
</dbReference>
<dbReference type="PANTHER" id="PTHR22916:SF3">
    <property type="entry name" value="UDP-GLCNAC:BETAGAL BETA-1,3-N-ACETYLGLUCOSAMINYLTRANSFERASE-LIKE PROTEIN 1"/>
    <property type="match status" value="1"/>
</dbReference>
<dbReference type="AlphaFoldDB" id="A0A7Z7I4E5"/>
<dbReference type="PANTHER" id="PTHR22916">
    <property type="entry name" value="GLYCOSYLTRANSFERASE"/>
    <property type="match status" value="1"/>
</dbReference>
<organism evidence="2 3">
    <name type="scientific">Caballeronia arationis</name>
    <dbReference type="NCBI Taxonomy" id="1777142"/>
    <lineage>
        <taxon>Bacteria</taxon>
        <taxon>Pseudomonadati</taxon>
        <taxon>Pseudomonadota</taxon>
        <taxon>Betaproteobacteria</taxon>
        <taxon>Burkholderiales</taxon>
        <taxon>Burkholderiaceae</taxon>
        <taxon>Caballeronia</taxon>
    </lineage>
</organism>
<evidence type="ECO:0000313" key="3">
    <source>
        <dbReference type="Proteomes" id="UP000219522"/>
    </source>
</evidence>
<sequence length="328" mass="37138">MPKLMSVVVPAYNVEGFITAALDSLLSQPRAAEVELIIVDDGATDSTFERIEEVRSRHADKDIKVIRQKNGGLSVARNVGIAAVTTPYIGYLDADDLLHPDFCEIILPLVERQAADIIEFDVRVMNLAGELVDHLKLLPPGAKGFTPGGMPALMEFANVFQNFAFARVYRSELWDGVPFPPGRVYEDVAVIPGIYSKARSLYRVPEELYVYRRRRDSITYRASSFTVHCLGLCAEEALERSDEDTANEAYWMTIFDKAFRYMCLEASKTPSKDHREAEARVRSVADKYREHAAGRTLPPVVKYRRQLFLDRRVFQAKQIVKRFVLRAA</sequence>
<accession>A0A7Z7I4E5</accession>
<reference evidence="2 3" key="1">
    <citation type="submission" date="2017-09" db="EMBL/GenBank/DDBJ databases">
        <authorList>
            <person name="Varghese N."/>
            <person name="Submissions S."/>
        </authorList>
    </citation>
    <scope>NUCLEOTIDE SEQUENCE [LARGE SCALE GENOMIC DNA]</scope>
    <source>
        <strain evidence="2 3">OK806</strain>
    </source>
</reference>
<gene>
    <name evidence="2" type="ORF">SAMN05446927_2160</name>
</gene>
<dbReference type="RefSeq" id="WP_087134832.1">
    <property type="nucleotide sequence ID" value="NZ_FCOG02000007.1"/>
</dbReference>